<comment type="caution">
    <text evidence="2">The sequence shown here is derived from an EMBL/GenBank/DDBJ whole genome shotgun (WGS) entry which is preliminary data.</text>
</comment>
<reference evidence="2" key="2">
    <citation type="journal article" date="2014" name="ISME J.">
        <title>Microbial stratification in low pH oxic and suboxic macroscopic growths along an acid mine drainage.</title>
        <authorList>
            <person name="Mendez-Garcia C."/>
            <person name="Mesa V."/>
            <person name="Sprenger R.R."/>
            <person name="Richter M."/>
            <person name="Diez M.S."/>
            <person name="Solano J."/>
            <person name="Bargiela R."/>
            <person name="Golyshina O.V."/>
            <person name="Manteca A."/>
            <person name="Ramos J.L."/>
            <person name="Gallego J.R."/>
            <person name="Llorente I."/>
            <person name="Martins Dos Santos V.A."/>
            <person name="Jensen O.N."/>
            <person name="Pelaez A.I."/>
            <person name="Sanchez J."/>
            <person name="Ferrer M."/>
        </authorList>
    </citation>
    <scope>NUCLEOTIDE SEQUENCE</scope>
</reference>
<dbReference type="Pfam" id="PF04961">
    <property type="entry name" value="FTCD_C"/>
    <property type="match status" value="1"/>
</dbReference>
<dbReference type="GO" id="GO:0016740">
    <property type="term" value="F:transferase activity"/>
    <property type="evidence" value="ECO:0007669"/>
    <property type="project" value="InterPro"/>
</dbReference>
<dbReference type="InterPro" id="IPR022384">
    <property type="entry name" value="FormiminoTrfase_cat_dom_sf"/>
</dbReference>
<dbReference type="GO" id="GO:0016787">
    <property type="term" value="F:hydrolase activity"/>
    <property type="evidence" value="ECO:0007669"/>
    <property type="project" value="UniProtKB-KW"/>
</dbReference>
<protein>
    <submittedName>
        <fullName evidence="2">Cyclodeaminase/cyclohydrolase domain protein</fullName>
        <ecNumber evidence="2">4.3.1.4</ecNumber>
    </submittedName>
</protein>
<gene>
    <name evidence="2" type="ORF">B2A_06270</name>
</gene>
<evidence type="ECO:0000259" key="1">
    <source>
        <dbReference type="Pfam" id="PF04961"/>
    </source>
</evidence>
<accession>T1A9S0</accession>
<name>T1A9S0_9ZZZZ</name>
<dbReference type="InterPro" id="IPR007044">
    <property type="entry name" value="Cyclodeamin/CycHdrlase"/>
</dbReference>
<evidence type="ECO:0000313" key="2">
    <source>
        <dbReference type="EMBL" id="EQD53757.1"/>
    </source>
</evidence>
<reference evidence="2" key="1">
    <citation type="submission" date="2013-08" db="EMBL/GenBank/DDBJ databases">
        <authorList>
            <person name="Mendez C."/>
            <person name="Richter M."/>
            <person name="Ferrer M."/>
            <person name="Sanchez J."/>
        </authorList>
    </citation>
    <scope>NUCLEOTIDE SEQUENCE</scope>
</reference>
<feature type="non-terminal residue" evidence="2">
    <location>
        <position position="186"/>
    </location>
</feature>
<dbReference type="InterPro" id="IPR036178">
    <property type="entry name" value="Formintransfe-cycloase-like_sf"/>
</dbReference>
<proteinExistence type="predicted"/>
<keyword evidence="2" id="KW-0378">Hydrolase</keyword>
<sequence>EIVGVVPYDALLDAAEYYLQLNRFDRGAILERKVATVDSTRPGHESVADFTARLAARAPTPGGGSAAAIAGAIGTALGEMVFAYTHPVGAAPADWTDAVAELSALRRRFLELSDEDGASYEAVRKARRALKEQPDDPDRRAAERAALRDAALVPLETARRAARVLELLDERGPSTRKALGSDLTTA</sequence>
<organism evidence="2">
    <name type="scientific">mine drainage metagenome</name>
    <dbReference type="NCBI Taxonomy" id="410659"/>
    <lineage>
        <taxon>unclassified sequences</taxon>
        <taxon>metagenomes</taxon>
        <taxon>ecological metagenomes</taxon>
    </lineage>
</organism>
<dbReference type="EMBL" id="AUZZ01004417">
    <property type="protein sequence ID" value="EQD53757.1"/>
    <property type="molecule type" value="Genomic_DNA"/>
</dbReference>
<keyword evidence="2" id="KW-0456">Lyase</keyword>
<dbReference type="AlphaFoldDB" id="T1A9S0"/>
<dbReference type="EC" id="4.3.1.4" evidence="2"/>
<feature type="domain" description="Cyclodeaminase/cyclohydrolase" evidence="1">
    <location>
        <begin position="46"/>
        <end position="186"/>
    </location>
</feature>
<dbReference type="GO" id="GO:0005542">
    <property type="term" value="F:folic acid binding"/>
    <property type="evidence" value="ECO:0007669"/>
    <property type="project" value="InterPro"/>
</dbReference>
<dbReference type="GO" id="GO:0030412">
    <property type="term" value="F:formimidoyltetrahydrofolate cyclodeaminase activity"/>
    <property type="evidence" value="ECO:0007669"/>
    <property type="project" value="UniProtKB-EC"/>
</dbReference>
<dbReference type="Gene3D" id="1.20.120.680">
    <property type="entry name" value="Formiminotetrahydrofolate cyclodeaminase monomer, up-and-down helical bundle"/>
    <property type="match status" value="1"/>
</dbReference>
<dbReference type="SUPFAM" id="SSF101262">
    <property type="entry name" value="Methenyltetrahydrofolate cyclohydrolase-like"/>
    <property type="match status" value="1"/>
</dbReference>
<feature type="non-terminal residue" evidence="2">
    <location>
        <position position="1"/>
    </location>
</feature>
<dbReference type="SUPFAM" id="SSF55116">
    <property type="entry name" value="Formiminotransferase domain of formiminotransferase-cyclodeaminase"/>
    <property type="match status" value="1"/>
</dbReference>